<accession>A0A7I7K1A1</accession>
<dbReference type="Pfam" id="PF04542">
    <property type="entry name" value="Sigma70_r2"/>
    <property type="match status" value="1"/>
</dbReference>
<dbReference type="PROSITE" id="PS00716">
    <property type="entry name" value="SIGMA70_2"/>
    <property type="match status" value="1"/>
</dbReference>
<keyword evidence="1" id="KW-0805">Transcription regulation</keyword>
<dbReference type="Gene3D" id="1.10.10.10">
    <property type="entry name" value="Winged helix-like DNA-binding domain superfamily/Winged helix DNA-binding domain"/>
    <property type="match status" value="2"/>
</dbReference>
<feature type="compositionally biased region" description="Low complexity" evidence="2">
    <location>
        <begin position="32"/>
        <end position="62"/>
    </location>
</feature>
<evidence type="ECO:0000256" key="1">
    <source>
        <dbReference type="HAMAP-Rule" id="MF_00963"/>
    </source>
</evidence>
<dbReference type="GO" id="GO:0016987">
    <property type="term" value="F:sigma factor activity"/>
    <property type="evidence" value="ECO:0007669"/>
    <property type="project" value="UniProtKB-UniRule"/>
</dbReference>
<dbReference type="CDD" id="cd06171">
    <property type="entry name" value="Sigma70_r4"/>
    <property type="match status" value="1"/>
</dbReference>
<dbReference type="NCBIfam" id="TIGR02937">
    <property type="entry name" value="sigma70-ECF"/>
    <property type="match status" value="1"/>
</dbReference>
<dbReference type="KEGG" id="mdu:MDUV_21210"/>
<dbReference type="InterPro" id="IPR000943">
    <property type="entry name" value="RNA_pol_sigma70"/>
</dbReference>
<dbReference type="InterPro" id="IPR050239">
    <property type="entry name" value="Sigma-70_RNA_pol_init_factors"/>
</dbReference>
<dbReference type="Gene3D" id="1.10.601.10">
    <property type="entry name" value="RNA Polymerase Primary Sigma Factor"/>
    <property type="match status" value="2"/>
</dbReference>
<dbReference type="InterPro" id="IPR014284">
    <property type="entry name" value="RNA_pol_sigma-70_dom"/>
</dbReference>
<keyword evidence="1" id="KW-0238">DNA-binding</keyword>
<evidence type="ECO:0000313" key="4">
    <source>
        <dbReference type="Proteomes" id="UP000467006"/>
    </source>
</evidence>
<dbReference type="FunFam" id="1.10.601.10:FF:000003">
    <property type="entry name" value="RNA polymerase sigma factor SigA"/>
    <property type="match status" value="1"/>
</dbReference>
<feature type="compositionally biased region" description="Low complexity" evidence="2">
    <location>
        <begin position="68"/>
        <end position="77"/>
    </location>
</feature>
<dbReference type="GO" id="GO:0006352">
    <property type="term" value="P:DNA-templated transcription initiation"/>
    <property type="evidence" value="ECO:0007669"/>
    <property type="project" value="UniProtKB-UniRule"/>
</dbReference>
<dbReference type="Pfam" id="PF04539">
    <property type="entry name" value="Sigma70_r3"/>
    <property type="match status" value="1"/>
</dbReference>
<dbReference type="InterPro" id="IPR013325">
    <property type="entry name" value="RNA_pol_sigma_r2"/>
</dbReference>
<organism evidence="3 4">
    <name type="scientific">Mycolicibacterium duvalii</name>
    <dbReference type="NCBI Taxonomy" id="39688"/>
    <lineage>
        <taxon>Bacteria</taxon>
        <taxon>Bacillati</taxon>
        <taxon>Actinomycetota</taxon>
        <taxon>Actinomycetes</taxon>
        <taxon>Mycobacteriales</taxon>
        <taxon>Mycobacteriaceae</taxon>
        <taxon>Mycolicibacterium</taxon>
    </lineage>
</organism>
<dbReference type="NCBIfam" id="NF004561">
    <property type="entry name" value="PRK05901.1-3"/>
    <property type="match status" value="1"/>
</dbReference>
<dbReference type="AlphaFoldDB" id="A0A7I7K1A1"/>
<dbReference type="OrthoDB" id="9809557at2"/>
<dbReference type="FunFam" id="1.10.10.10:FF:000002">
    <property type="entry name" value="RNA polymerase sigma factor SigA"/>
    <property type="match status" value="1"/>
</dbReference>
<dbReference type="SUPFAM" id="SSF88659">
    <property type="entry name" value="Sigma3 and sigma4 domains of RNA polymerase sigma factors"/>
    <property type="match status" value="2"/>
</dbReference>
<feature type="short sequence motif" description="Interaction with polymerase core subunit RpoC" evidence="1">
    <location>
        <begin position="291"/>
        <end position="294"/>
    </location>
</feature>
<comment type="function">
    <text evidence="1">Sigma factors are initiation factors that promote the attachment of RNA polymerase to specific initiation sites and are then released. This sigma factor is the primary sigma factor during exponential growth.</text>
</comment>
<dbReference type="PANTHER" id="PTHR30603:SF59">
    <property type="entry name" value="RNA POLYMERASE PRINCIPAL SIGMA FACTOR HRDA"/>
    <property type="match status" value="1"/>
</dbReference>
<feature type="DNA-binding region" description="H-T-H motif" evidence="1">
    <location>
        <begin position="461"/>
        <end position="480"/>
    </location>
</feature>
<dbReference type="NCBIfam" id="NF005920">
    <property type="entry name" value="PRK07921.1"/>
    <property type="match status" value="1"/>
</dbReference>
<gene>
    <name evidence="3" type="primary">rpoD</name>
    <name evidence="1" type="synonym">sigA</name>
    <name evidence="3" type="ORF">MDUV_21210</name>
</gene>
<dbReference type="EMBL" id="AP022563">
    <property type="protein sequence ID" value="BBX17261.1"/>
    <property type="molecule type" value="Genomic_DNA"/>
</dbReference>
<feature type="region of interest" description="Sigma-70 factor domain-3" evidence="1">
    <location>
        <begin position="346"/>
        <end position="422"/>
    </location>
</feature>
<evidence type="ECO:0000256" key="2">
    <source>
        <dbReference type="SAM" id="MobiDB-lite"/>
    </source>
</evidence>
<dbReference type="SUPFAM" id="SSF88946">
    <property type="entry name" value="Sigma2 domain of RNA polymerase sigma factors"/>
    <property type="match status" value="1"/>
</dbReference>
<feature type="compositionally biased region" description="Acidic residues" evidence="2">
    <location>
        <begin position="91"/>
        <end position="142"/>
    </location>
</feature>
<dbReference type="Proteomes" id="UP000467006">
    <property type="component" value="Chromosome"/>
</dbReference>
<dbReference type="GO" id="GO:0003677">
    <property type="term" value="F:DNA binding"/>
    <property type="evidence" value="ECO:0007669"/>
    <property type="project" value="UniProtKB-UniRule"/>
</dbReference>
<dbReference type="InterPro" id="IPR013324">
    <property type="entry name" value="RNA_pol_sigma_r3/r4-like"/>
</dbReference>
<sequence>MTAPRDRTTERVYVAATKASPATDEPVKRTATKTPAKKAAPAKSANGSAPAKKAAKAAPAKSAKSRAAKSADAPASRGRAKKATASATPEAADDDLAGGAAEDLDAEPGDDLEAEDTDIDLADIDVDDAGDSSEEESADGDADATPKAGAAAKTDDADDDIDEPSDKDKASGDFVWDEEESEALRQARKDAELTASADSVRAYLKQIGKVALLNAEEEVELAKRIEAGLYATQLMAEYAEKGEKLPAAQRRDMMWICRDGDRAKNHLLEANLRLVVSLAKRYTGRGMAFLDLIQEGNLGLIRAVEKFDYTKGYKFSTYATWWIRQAITRAMADQARTIRIPVHMVEVINKLGRIQRELLQDLGREPTPEELAKEMDITPEKVLEIQQYAREPISLDQTIGDEGDSQLGDFIEDSEAVVAVDAVSFTLLQDQLQSVLETLSEREAGVVRLRFGLTDGQPRTLDEIGQVYGVTRERIRQIESKTMSKLRHPSRSQVLRDYLD</sequence>
<comment type="subcellular location">
    <subcellularLocation>
        <location evidence="1">Cytoplasm</location>
    </subcellularLocation>
</comment>
<keyword evidence="1" id="KW-0804">Transcription</keyword>
<dbReference type="FunFam" id="1.10.10.10:FF:000004">
    <property type="entry name" value="RNA polymerase sigma factor SigA"/>
    <property type="match status" value="1"/>
</dbReference>
<comment type="subunit">
    <text evidence="1">Interacts transiently with the RNA polymerase catalytic core.</text>
</comment>
<proteinExistence type="inferred from homology"/>
<dbReference type="PRINTS" id="PR00046">
    <property type="entry name" value="SIGMA70FCT"/>
</dbReference>
<dbReference type="NCBIfam" id="NF004560">
    <property type="entry name" value="PRK05901.1-1"/>
    <property type="match status" value="1"/>
</dbReference>
<dbReference type="InterPro" id="IPR028630">
    <property type="entry name" value="Sigma70_RpoD"/>
</dbReference>
<dbReference type="PANTHER" id="PTHR30603">
    <property type="entry name" value="RNA POLYMERASE SIGMA FACTOR RPO"/>
    <property type="match status" value="1"/>
</dbReference>
<dbReference type="NCBIfam" id="TIGR02393">
    <property type="entry name" value="RpoD_Cterm"/>
    <property type="match status" value="1"/>
</dbReference>
<feature type="region of interest" description="Disordered" evidence="2">
    <location>
        <begin position="1"/>
        <end position="189"/>
    </location>
</feature>
<dbReference type="InterPro" id="IPR007627">
    <property type="entry name" value="RNA_pol_sigma70_r2"/>
</dbReference>
<dbReference type="GO" id="GO:0005737">
    <property type="term" value="C:cytoplasm"/>
    <property type="evidence" value="ECO:0007669"/>
    <property type="project" value="UniProtKB-SubCell"/>
</dbReference>
<comment type="similarity">
    <text evidence="1">Belongs to the sigma-70 factor family. RpoD/SigA subfamily.</text>
</comment>
<keyword evidence="1" id="KW-0963">Cytoplasm</keyword>
<protein>
    <recommendedName>
        <fullName evidence="1">RNA polymerase sigma factor SigA</fullName>
    </recommendedName>
</protein>
<dbReference type="InterPro" id="IPR036388">
    <property type="entry name" value="WH-like_DNA-bd_sf"/>
</dbReference>
<evidence type="ECO:0000313" key="3">
    <source>
        <dbReference type="EMBL" id="BBX17261.1"/>
    </source>
</evidence>
<keyword evidence="4" id="KW-1185">Reference proteome</keyword>
<dbReference type="HAMAP" id="MF_00963">
    <property type="entry name" value="Sigma70_RpoD_SigA"/>
    <property type="match status" value="1"/>
</dbReference>
<dbReference type="FunFam" id="1.10.601.10:FF:000001">
    <property type="entry name" value="RNA polymerase sigma factor SigA"/>
    <property type="match status" value="1"/>
</dbReference>
<dbReference type="Pfam" id="PF00140">
    <property type="entry name" value="Sigma70_r1_2"/>
    <property type="match status" value="1"/>
</dbReference>
<name>A0A7I7K1A1_9MYCO</name>
<feature type="region of interest" description="Sigma-70 factor domain-2" evidence="1">
    <location>
        <begin position="267"/>
        <end position="337"/>
    </location>
</feature>
<keyword evidence="1" id="KW-0731">Sigma factor</keyword>
<dbReference type="InterPro" id="IPR009042">
    <property type="entry name" value="RNA_pol_sigma70_r1_2"/>
</dbReference>
<dbReference type="InterPro" id="IPR012760">
    <property type="entry name" value="RNA_pol_sigma_RpoD_C"/>
</dbReference>
<dbReference type="PROSITE" id="PS00715">
    <property type="entry name" value="SIGMA70_1"/>
    <property type="match status" value="1"/>
</dbReference>
<dbReference type="Pfam" id="PF04545">
    <property type="entry name" value="Sigma70_r4"/>
    <property type="match status" value="1"/>
</dbReference>
<feature type="compositionally biased region" description="Basic and acidic residues" evidence="2">
    <location>
        <begin position="1"/>
        <end position="10"/>
    </location>
</feature>
<feature type="region of interest" description="Sigma-70 factor domain-4" evidence="1">
    <location>
        <begin position="435"/>
        <end position="488"/>
    </location>
</feature>
<dbReference type="InterPro" id="IPR007630">
    <property type="entry name" value="RNA_pol_sigma70_r4"/>
</dbReference>
<feature type="compositionally biased region" description="Low complexity" evidence="2">
    <location>
        <begin position="143"/>
        <end position="152"/>
    </location>
</feature>
<reference evidence="3 4" key="1">
    <citation type="journal article" date="2019" name="Emerg. Microbes Infect.">
        <title>Comprehensive subspecies identification of 175 nontuberculous mycobacteria species based on 7547 genomic profiles.</title>
        <authorList>
            <person name="Matsumoto Y."/>
            <person name="Kinjo T."/>
            <person name="Motooka D."/>
            <person name="Nabeya D."/>
            <person name="Jung N."/>
            <person name="Uechi K."/>
            <person name="Horii T."/>
            <person name="Iida T."/>
            <person name="Fujita J."/>
            <person name="Nakamura S."/>
        </authorList>
    </citation>
    <scope>NUCLEOTIDE SEQUENCE [LARGE SCALE GENOMIC DNA]</scope>
    <source>
        <strain evidence="3 4">JCM 6396</strain>
    </source>
</reference>
<dbReference type="InterPro" id="IPR007624">
    <property type="entry name" value="RNA_pol_sigma70_r3"/>
</dbReference>